<proteinExistence type="predicted"/>
<dbReference type="RefSeq" id="WP_162336464.1">
    <property type="nucleotide sequence ID" value="NZ_JBHSRQ010000004.1"/>
</dbReference>
<protein>
    <submittedName>
        <fullName evidence="2">Uncharacterized protein</fullName>
    </submittedName>
</protein>
<dbReference type="EMBL" id="PDWW01000002">
    <property type="protein sequence ID" value="KAF1727115.1"/>
    <property type="molecule type" value="Genomic_DNA"/>
</dbReference>
<reference evidence="2 3" key="1">
    <citation type="submission" date="2017-10" db="EMBL/GenBank/DDBJ databases">
        <title>Whole genome sequencing of members of genus Pseudoxanthomonas.</title>
        <authorList>
            <person name="Kumar S."/>
            <person name="Bansal K."/>
            <person name="Kaur A."/>
            <person name="Patil P."/>
            <person name="Sharma S."/>
            <person name="Patil P.B."/>
        </authorList>
    </citation>
    <scope>NUCLEOTIDE SEQUENCE [LARGE SCALE GENOMIC DNA]</scope>
    <source>
        <strain evidence="2 3">DSM 17109</strain>
    </source>
</reference>
<name>A0ABQ6ZLM0_9GAMM</name>
<keyword evidence="3" id="KW-1185">Reference proteome</keyword>
<feature type="transmembrane region" description="Helical" evidence="1">
    <location>
        <begin position="48"/>
        <end position="64"/>
    </location>
</feature>
<accession>A0ABQ6ZLM0</accession>
<sequence length="151" mass="17506">MRNSPRWSNGSVNCRLEWRPSRLLQALLILLGVLGAVSVLACEMPRPFAWPIAIGALAYGGWRARREGRKARRAFWFPGNARTPTVDGEPMHEAHLQWRGPLAFLRWRERGTRRWRRAAWWPDTLPARQRRELRLAAGEGDAGRHRRDRAP</sequence>
<gene>
    <name evidence="2" type="ORF">CSC78_03260</name>
</gene>
<keyword evidence="1" id="KW-1133">Transmembrane helix</keyword>
<comment type="caution">
    <text evidence="2">The sequence shown here is derived from an EMBL/GenBank/DDBJ whole genome shotgun (WGS) entry which is preliminary data.</text>
</comment>
<evidence type="ECO:0000313" key="2">
    <source>
        <dbReference type="EMBL" id="KAF1727115.1"/>
    </source>
</evidence>
<keyword evidence="1" id="KW-0472">Membrane</keyword>
<keyword evidence="1" id="KW-0812">Transmembrane</keyword>
<dbReference type="Proteomes" id="UP000781710">
    <property type="component" value="Unassembled WGS sequence"/>
</dbReference>
<evidence type="ECO:0000313" key="3">
    <source>
        <dbReference type="Proteomes" id="UP000781710"/>
    </source>
</evidence>
<organism evidence="2 3">
    <name type="scientific">Pseudoxanthomonas japonensis</name>
    <dbReference type="NCBI Taxonomy" id="69284"/>
    <lineage>
        <taxon>Bacteria</taxon>
        <taxon>Pseudomonadati</taxon>
        <taxon>Pseudomonadota</taxon>
        <taxon>Gammaproteobacteria</taxon>
        <taxon>Lysobacterales</taxon>
        <taxon>Lysobacteraceae</taxon>
        <taxon>Pseudoxanthomonas</taxon>
    </lineage>
</organism>
<evidence type="ECO:0000256" key="1">
    <source>
        <dbReference type="SAM" id="Phobius"/>
    </source>
</evidence>